<keyword evidence="4" id="KW-1185">Reference proteome</keyword>
<accession>A0ABQ8UZ43</accession>
<sequence>MMLEPRSRAHDSFCWALRTGQFCQARLLARVQEGMQGQPLQSGEVQALFTSFDINHDGVLQREEAMPLCREAVSLILGKMRHDLEEKKKSLSQKPRQSELQSVAQLGDVLLKLTDSAEERESLARAIFTKADSNHNGELDRAEFVRVLAQLGEGTLL</sequence>
<dbReference type="PROSITE" id="PS50222">
    <property type="entry name" value="EF_HAND_2"/>
    <property type="match status" value="2"/>
</dbReference>
<organism evidence="3 4">
    <name type="scientific">Paratrimastix pyriformis</name>
    <dbReference type="NCBI Taxonomy" id="342808"/>
    <lineage>
        <taxon>Eukaryota</taxon>
        <taxon>Metamonada</taxon>
        <taxon>Preaxostyla</taxon>
        <taxon>Paratrimastigidae</taxon>
        <taxon>Paratrimastix</taxon>
    </lineage>
</organism>
<evidence type="ECO:0000256" key="1">
    <source>
        <dbReference type="ARBA" id="ARBA00022837"/>
    </source>
</evidence>
<dbReference type="Gene3D" id="1.10.238.10">
    <property type="entry name" value="EF-hand"/>
    <property type="match status" value="1"/>
</dbReference>
<dbReference type="SMART" id="SM00054">
    <property type="entry name" value="EFh"/>
    <property type="match status" value="2"/>
</dbReference>
<dbReference type="InterPro" id="IPR018247">
    <property type="entry name" value="EF_Hand_1_Ca_BS"/>
</dbReference>
<keyword evidence="1" id="KW-0106">Calcium</keyword>
<feature type="domain" description="EF-hand" evidence="2">
    <location>
        <begin position="40"/>
        <end position="75"/>
    </location>
</feature>
<dbReference type="InterPro" id="IPR011992">
    <property type="entry name" value="EF-hand-dom_pair"/>
</dbReference>
<protein>
    <recommendedName>
        <fullName evidence="2">EF-hand domain-containing protein</fullName>
    </recommendedName>
</protein>
<dbReference type="InterPro" id="IPR002048">
    <property type="entry name" value="EF_hand_dom"/>
</dbReference>
<evidence type="ECO:0000313" key="3">
    <source>
        <dbReference type="EMBL" id="KAJ4462830.1"/>
    </source>
</evidence>
<evidence type="ECO:0000313" key="4">
    <source>
        <dbReference type="Proteomes" id="UP001141327"/>
    </source>
</evidence>
<evidence type="ECO:0000259" key="2">
    <source>
        <dbReference type="PROSITE" id="PS50222"/>
    </source>
</evidence>
<comment type="caution">
    <text evidence="3">The sequence shown here is derived from an EMBL/GenBank/DDBJ whole genome shotgun (WGS) entry which is preliminary data.</text>
</comment>
<name>A0ABQ8UZ43_9EUKA</name>
<dbReference type="Proteomes" id="UP001141327">
    <property type="component" value="Unassembled WGS sequence"/>
</dbReference>
<feature type="domain" description="EF-hand" evidence="2">
    <location>
        <begin position="119"/>
        <end position="154"/>
    </location>
</feature>
<dbReference type="EMBL" id="JAPMOS010000001">
    <property type="protein sequence ID" value="KAJ4462830.1"/>
    <property type="molecule type" value="Genomic_DNA"/>
</dbReference>
<proteinExistence type="predicted"/>
<reference evidence="3" key="1">
    <citation type="journal article" date="2022" name="bioRxiv">
        <title>Genomics of Preaxostyla Flagellates Illuminates Evolutionary Transitions and the Path Towards Mitochondrial Loss.</title>
        <authorList>
            <person name="Novak L.V.F."/>
            <person name="Treitli S.C."/>
            <person name="Pyrih J."/>
            <person name="Halakuc P."/>
            <person name="Pipaliya S.V."/>
            <person name="Vacek V."/>
            <person name="Brzon O."/>
            <person name="Soukal P."/>
            <person name="Eme L."/>
            <person name="Dacks J.B."/>
            <person name="Karnkowska A."/>
            <person name="Elias M."/>
            <person name="Hampl V."/>
        </authorList>
    </citation>
    <scope>NUCLEOTIDE SEQUENCE</scope>
    <source>
        <strain evidence="3">RCP-MX</strain>
    </source>
</reference>
<gene>
    <name evidence="3" type="ORF">PAPYR_21</name>
</gene>
<dbReference type="PROSITE" id="PS00018">
    <property type="entry name" value="EF_HAND_1"/>
    <property type="match status" value="1"/>
</dbReference>
<dbReference type="Pfam" id="PF13833">
    <property type="entry name" value="EF-hand_8"/>
    <property type="match status" value="1"/>
</dbReference>
<dbReference type="SUPFAM" id="SSF47473">
    <property type="entry name" value="EF-hand"/>
    <property type="match status" value="1"/>
</dbReference>
<dbReference type="Pfam" id="PF13202">
    <property type="entry name" value="EF-hand_5"/>
    <property type="match status" value="1"/>
</dbReference>